<evidence type="ECO:0000313" key="2">
    <source>
        <dbReference type="Proteomes" id="UP000002668"/>
    </source>
</evidence>
<proteinExistence type="predicted"/>
<reference evidence="2" key="1">
    <citation type="journal article" date="2011" name="Nat. Commun.">
        <title>Effector diversification within compartments of the Leptosphaeria maculans genome affected by Repeat-Induced Point mutations.</title>
        <authorList>
            <person name="Rouxel T."/>
            <person name="Grandaubert J."/>
            <person name="Hane J.K."/>
            <person name="Hoede C."/>
            <person name="van de Wouw A.P."/>
            <person name="Couloux A."/>
            <person name="Dominguez V."/>
            <person name="Anthouard V."/>
            <person name="Bally P."/>
            <person name="Bourras S."/>
            <person name="Cozijnsen A.J."/>
            <person name="Ciuffetti L.M."/>
            <person name="Degrave A."/>
            <person name="Dilmaghani A."/>
            <person name="Duret L."/>
            <person name="Fudal I."/>
            <person name="Goodwin S.B."/>
            <person name="Gout L."/>
            <person name="Glaser N."/>
            <person name="Linglin J."/>
            <person name="Kema G.H.J."/>
            <person name="Lapalu N."/>
            <person name="Lawrence C.B."/>
            <person name="May K."/>
            <person name="Meyer M."/>
            <person name="Ollivier B."/>
            <person name="Poulain J."/>
            <person name="Schoch C.L."/>
            <person name="Simon A."/>
            <person name="Spatafora J.W."/>
            <person name="Stachowiak A."/>
            <person name="Turgeon B.G."/>
            <person name="Tyler B.M."/>
            <person name="Vincent D."/>
            <person name="Weissenbach J."/>
            <person name="Amselem J."/>
            <person name="Quesneville H."/>
            <person name="Oliver R.P."/>
            <person name="Wincker P."/>
            <person name="Balesdent M.-H."/>
            <person name="Howlett B.J."/>
        </authorList>
    </citation>
    <scope>NUCLEOTIDE SEQUENCE [LARGE SCALE GENOMIC DNA]</scope>
    <source>
        <strain evidence="2">JN3 / isolate v23.1.3 / race Av1-4-5-6-7-8</strain>
    </source>
</reference>
<dbReference type="VEuPathDB" id="FungiDB:LEMA_uP071140.1"/>
<keyword evidence="2" id="KW-1185">Reference proteome</keyword>
<sequence length="84" mass="9259">MAMTLHDFAVARLNPAPPGRFRCPGGQAARRHMSASKLVTRNCLRLGTRYLVLEPELLHIFLTKLTPDSLHTLPTSTSPPSLPN</sequence>
<accession>E4ZK11</accession>
<dbReference type="HOGENOM" id="CLU_2527872_0_0_1"/>
<dbReference type="EMBL" id="FP929072">
    <property type="protein sequence ID" value="CBX91606.1"/>
    <property type="molecule type" value="Genomic_DNA"/>
</dbReference>
<organism evidence="2">
    <name type="scientific">Leptosphaeria maculans (strain JN3 / isolate v23.1.3 / race Av1-4-5-6-7-8)</name>
    <name type="common">Blackleg fungus</name>
    <name type="synonym">Phoma lingam</name>
    <dbReference type="NCBI Taxonomy" id="985895"/>
    <lineage>
        <taxon>Eukaryota</taxon>
        <taxon>Fungi</taxon>
        <taxon>Dikarya</taxon>
        <taxon>Ascomycota</taxon>
        <taxon>Pezizomycotina</taxon>
        <taxon>Dothideomycetes</taxon>
        <taxon>Pleosporomycetidae</taxon>
        <taxon>Pleosporales</taxon>
        <taxon>Pleosporineae</taxon>
        <taxon>Leptosphaeriaceae</taxon>
        <taxon>Plenodomus</taxon>
        <taxon>Plenodomus lingam/Leptosphaeria maculans species complex</taxon>
    </lineage>
</organism>
<gene>
    <name evidence="1" type="ORF">LEMA_uP071140.1</name>
</gene>
<protein>
    <submittedName>
        <fullName evidence="1">Predicted protein</fullName>
    </submittedName>
</protein>
<dbReference type="InParanoid" id="E4ZK11"/>
<dbReference type="Proteomes" id="UP000002668">
    <property type="component" value="Genome"/>
</dbReference>
<name>E4ZK11_LEPMJ</name>
<evidence type="ECO:0000313" key="1">
    <source>
        <dbReference type="EMBL" id="CBX91606.1"/>
    </source>
</evidence>
<dbReference type="AlphaFoldDB" id="E4ZK11"/>